<keyword evidence="2" id="KW-0472">Membrane</keyword>
<organism evidence="3 4">
    <name type="scientific">Kitasatospora gansuensis</name>
    <dbReference type="NCBI Taxonomy" id="258050"/>
    <lineage>
        <taxon>Bacteria</taxon>
        <taxon>Bacillati</taxon>
        <taxon>Actinomycetota</taxon>
        <taxon>Actinomycetes</taxon>
        <taxon>Kitasatosporales</taxon>
        <taxon>Streptomycetaceae</taxon>
        <taxon>Kitasatospora</taxon>
    </lineage>
</organism>
<dbReference type="Proteomes" id="UP000573327">
    <property type="component" value="Unassembled WGS sequence"/>
</dbReference>
<comment type="caution">
    <text evidence="3">The sequence shown here is derived from an EMBL/GenBank/DDBJ whole genome shotgun (WGS) entry which is preliminary data.</text>
</comment>
<dbReference type="EMBL" id="JACHJR010000003">
    <property type="protein sequence ID" value="MBB4951944.1"/>
    <property type="molecule type" value="Genomic_DNA"/>
</dbReference>
<evidence type="ECO:0000313" key="3">
    <source>
        <dbReference type="EMBL" id="MBB4951944.1"/>
    </source>
</evidence>
<proteinExistence type="predicted"/>
<dbReference type="AlphaFoldDB" id="A0A7W7WML3"/>
<dbReference type="RefSeq" id="WP_184926021.1">
    <property type="nucleotide sequence ID" value="NZ_JACHJR010000003.1"/>
</dbReference>
<keyword evidence="4" id="KW-1185">Reference proteome</keyword>
<evidence type="ECO:0000256" key="2">
    <source>
        <dbReference type="SAM" id="Phobius"/>
    </source>
</evidence>
<feature type="transmembrane region" description="Helical" evidence="2">
    <location>
        <begin position="259"/>
        <end position="277"/>
    </location>
</feature>
<evidence type="ECO:0000313" key="4">
    <source>
        <dbReference type="Proteomes" id="UP000573327"/>
    </source>
</evidence>
<feature type="compositionally biased region" description="Basic residues" evidence="1">
    <location>
        <begin position="211"/>
        <end position="220"/>
    </location>
</feature>
<sequence length="322" mass="35346">MTTTSIPPMPSEPPTAGLPDTTVYTPTPIGGADPAVPSLDEAAERFWAPAGRLLNDWWLKSGPEQVSTIASQVTQQVHTLLTETETQRAAREQIAYEDLVASQRAMRDAQFAALGETAEQRTERHRVEKVLAAGQRPYRDDLVHFVDMLGDRINETPDERAARKATELAIDKKRRRAAEDQRLAAAGETPELRSKRHRAQAVADKREAKQRSRQAARKAARATGPSDKVRRFRRWMLLTAISAYLGHACYLVQTAALGGPYVGLLLALFGFALDLKVRGHGLRVTEVRGFGPLLLLIIMRIPVASGLLVAVGADRLLAALPI</sequence>
<feature type="transmembrane region" description="Helical" evidence="2">
    <location>
        <begin position="289"/>
        <end position="313"/>
    </location>
</feature>
<feature type="region of interest" description="Disordered" evidence="1">
    <location>
        <begin position="1"/>
        <end position="21"/>
    </location>
</feature>
<protein>
    <submittedName>
        <fullName evidence="3">Uncharacterized protein</fullName>
    </submittedName>
</protein>
<keyword evidence="2" id="KW-1133">Transmembrane helix</keyword>
<reference evidence="3 4" key="1">
    <citation type="submission" date="2020-08" db="EMBL/GenBank/DDBJ databases">
        <title>Sequencing the genomes of 1000 actinobacteria strains.</title>
        <authorList>
            <person name="Klenk H.-P."/>
        </authorList>
    </citation>
    <scope>NUCLEOTIDE SEQUENCE [LARGE SCALE GENOMIC DNA]</scope>
    <source>
        <strain evidence="3 4">DSM 44786</strain>
    </source>
</reference>
<accession>A0A7W7WML3</accession>
<feature type="region of interest" description="Disordered" evidence="1">
    <location>
        <begin position="179"/>
        <end position="224"/>
    </location>
</feature>
<name>A0A7W7WML3_9ACTN</name>
<gene>
    <name evidence="3" type="ORF">F4556_007598</name>
</gene>
<evidence type="ECO:0000256" key="1">
    <source>
        <dbReference type="SAM" id="MobiDB-lite"/>
    </source>
</evidence>
<keyword evidence="2" id="KW-0812">Transmembrane</keyword>